<sequence length="185" mass="19735">MVFRPPYPFQMYPGGMGMPMQMPMQMPTPTPMSPQSFYPPGGFPIQPRMPGGFQPRMPGGFPMSNGIGSFGGQMPMPPAQEPSKIGSFLQSANSLFNSAKTYTPYIQQAMPMVKNIPSLLKLYKGFQGLPAAGAVAGASAVAAEAATAGEKVSSPRSRRSSQQNAPSSTPREPLPSKPRIFQPPL</sequence>
<evidence type="ECO:0000313" key="2">
    <source>
        <dbReference type="EMBL" id="EON71749.1"/>
    </source>
</evidence>
<protein>
    <recommendedName>
        <fullName evidence="4">4-hydroxy-3-methylbut-2-enyl diphosphate reductase</fullName>
    </recommendedName>
</protein>
<proteinExistence type="predicted"/>
<dbReference type="OrthoDB" id="2860117at2"/>
<feature type="compositionally biased region" description="Pro residues" evidence="1">
    <location>
        <begin position="172"/>
        <end position="185"/>
    </location>
</feature>
<reference evidence="2 3" key="1">
    <citation type="submission" date="2013-04" db="EMBL/GenBank/DDBJ databases">
        <title>Draft genome of the heavy metal tolerant bacterium Lysinibacillus sphaericus strain OT4b.31.</title>
        <authorList>
            <person name="Pena-Montenegro T.D."/>
            <person name="Dussan J."/>
        </authorList>
    </citation>
    <scope>NUCLEOTIDE SEQUENCE [LARGE SCALE GENOMIC DNA]</scope>
    <source>
        <strain evidence="2 3">OT4b.31</strain>
    </source>
</reference>
<dbReference type="AlphaFoldDB" id="R7ZCK6"/>
<gene>
    <name evidence="2" type="ORF">H131_14738</name>
</gene>
<dbReference type="PATRIC" id="fig|1285586.5.peg.3014"/>
<dbReference type="InterPro" id="IPR025571">
    <property type="entry name" value="YqfQ"/>
</dbReference>
<dbReference type="RefSeq" id="WP_010859883.1">
    <property type="nucleotide sequence ID" value="NZ_KB933398.1"/>
</dbReference>
<comment type="caution">
    <text evidence="2">The sequence shown here is derived from an EMBL/GenBank/DDBJ whole genome shotgun (WGS) entry which is preliminary data.</text>
</comment>
<evidence type="ECO:0008006" key="4">
    <source>
        <dbReference type="Google" id="ProtNLM"/>
    </source>
</evidence>
<dbReference type="EMBL" id="AQPX01000021">
    <property type="protein sequence ID" value="EON71749.1"/>
    <property type="molecule type" value="Genomic_DNA"/>
</dbReference>
<organism evidence="2 3">
    <name type="scientific">Lysinibacillus sphaericus OT4b.31</name>
    <dbReference type="NCBI Taxonomy" id="1285586"/>
    <lineage>
        <taxon>Bacteria</taxon>
        <taxon>Bacillati</taxon>
        <taxon>Bacillota</taxon>
        <taxon>Bacilli</taxon>
        <taxon>Bacillales</taxon>
        <taxon>Bacillaceae</taxon>
        <taxon>Lysinibacillus</taxon>
    </lineage>
</organism>
<dbReference type="eggNOG" id="ENOG50330N8">
    <property type="taxonomic scope" value="Bacteria"/>
</dbReference>
<name>R7ZCK6_LYSSH</name>
<dbReference type="Proteomes" id="UP000013911">
    <property type="component" value="Unassembled WGS sequence"/>
</dbReference>
<dbReference type="HOGENOM" id="CLU_1756627_0_0_9"/>
<accession>R7ZCK6</accession>
<dbReference type="Pfam" id="PF14181">
    <property type="entry name" value="YqfQ"/>
    <property type="match status" value="1"/>
</dbReference>
<evidence type="ECO:0000313" key="3">
    <source>
        <dbReference type="Proteomes" id="UP000013911"/>
    </source>
</evidence>
<evidence type="ECO:0000256" key="1">
    <source>
        <dbReference type="SAM" id="MobiDB-lite"/>
    </source>
</evidence>
<feature type="region of interest" description="Disordered" evidence="1">
    <location>
        <begin position="144"/>
        <end position="185"/>
    </location>
</feature>